<evidence type="ECO:0000313" key="3">
    <source>
        <dbReference type="EMBL" id="SNR65095.1"/>
    </source>
</evidence>
<dbReference type="GO" id="GO:0016740">
    <property type="term" value="F:transferase activity"/>
    <property type="evidence" value="ECO:0007669"/>
    <property type="project" value="UniProtKB-KW"/>
</dbReference>
<organism evidence="3 4">
    <name type="scientific">Methylobacillus rhizosphaerae</name>
    <dbReference type="NCBI Taxonomy" id="551994"/>
    <lineage>
        <taxon>Bacteria</taxon>
        <taxon>Pseudomonadati</taxon>
        <taxon>Pseudomonadota</taxon>
        <taxon>Betaproteobacteria</taxon>
        <taxon>Nitrosomonadales</taxon>
        <taxon>Methylophilaceae</taxon>
        <taxon>Methylobacillus</taxon>
    </lineage>
</organism>
<protein>
    <submittedName>
        <fullName evidence="3">Rhodanese-related sulfurtransferase</fullName>
    </submittedName>
</protein>
<accession>A0A238Y1J2</accession>
<dbReference type="PROSITE" id="PS50206">
    <property type="entry name" value="RHODANESE_3"/>
    <property type="match status" value="1"/>
</dbReference>
<dbReference type="Pfam" id="PF00581">
    <property type="entry name" value="Rhodanese"/>
    <property type="match status" value="1"/>
</dbReference>
<feature type="transmembrane region" description="Helical" evidence="1">
    <location>
        <begin position="6"/>
        <end position="25"/>
    </location>
</feature>
<evidence type="ECO:0000256" key="1">
    <source>
        <dbReference type="SAM" id="Phobius"/>
    </source>
</evidence>
<dbReference type="Proteomes" id="UP000198305">
    <property type="component" value="Unassembled WGS sequence"/>
</dbReference>
<proteinExistence type="predicted"/>
<dbReference type="PANTHER" id="PTHR43031:SF1">
    <property type="entry name" value="PYRIDINE NUCLEOTIDE-DISULPHIDE OXIDOREDUCTASE"/>
    <property type="match status" value="1"/>
</dbReference>
<evidence type="ECO:0000259" key="2">
    <source>
        <dbReference type="PROSITE" id="PS50206"/>
    </source>
</evidence>
<keyword evidence="1" id="KW-1133">Transmembrane helix</keyword>
<dbReference type="EMBL" id="FZOA01000001">
    <property type="protein sequence ID" value="SNR65095.1"/>
    <property type="molecule type" value="Genomic_DNA"/>
</dbReference>
<dbReference type="InterPro" id="IPR050229">
    <property type="entry name" value="GlpE_sulfurtransferase"/>
</dbReference>
<gene>
    <name evidence="3" type="ORF">SAMN05192560_0373</name>
</gene>
<dbReference type="InterPro" id="IPR036873">
    <property type="entry name" value="Rhodanese-like_dom_sf"/>
</dbReference>
<name>A0A238Y1J2_9PROT</name>
<dbReference type="Gene3D" id="3.40.250.10">
    <property type="entry name" value="Rhodanese-like domain"/>
    <property type="match status" value="1"/>
</dbReference>
<keyword evidence="1" id="KW-0812">Transmembrane</keyword>
<keyword evidence="4" id="KW-1185">Reference proteome</keyword>
<feature type="domain" description="Rhodanese" evidence="2">
    <location>
        <begin position="46"/>
        <end position="136"/>
    </location>
</feature>
<dbReference type="AlphaFoldDB" id="A0A238Y1J2"/>
<dbReference type="SUPFAM" id="SSF52821">
    <property type="entry name" value="Rhodanese/Cell cycle control phosphatase"/>
    <property type="match status" value="1"/>
</dbReference>
<sequence>MIVEFIAKNALWIGLAFGSGIMLLLTSMKRGFGGNISASDAVLLINRSHAVVLDVRDDAEFNAGHIADAKHIPLAQLPDRLKELSRFKEKPVLVYGETGTHTSKAASILSKSEFKQVRQLQGGVKAWQDAKLPLVKG</sequence>
<evidence type="ECO:0000313" key="4">
    <source>
        <dbReference type="Proteomes" id="UP000198305"/>
    </source>
</evidence>
<dbReference type="InterPro" id="IPR001763">
    <property type="entry name" value="Rhodanese-like_dom"/>
</dbReference>
<dbReference type="PANTHER" id="PTHR43031">
    <property type="entry name" value="FAD-DEPENDENT OXIDOREDUCTASE"/>
    <property type="match status" value="1"/>
</dbReference>
<reference evidence="4" key="1">
    <citation type="submission" date="2017-06" db="EMBL/GenBank/DDBJ databases">
        <authorList>
            <person name="Varghese N."/>
            <person name="Submissions S."/>
        </authorList>
    </citation>
    <scope>NUCLEOTIDE SEQUENCE [LARGE SCALE GENOMIC DNA]</scope>
    <source>
        <strain evidence="4">Ca-68</strain>
    </source>
</reference>
<dbReference type="SMART" id="SM00450">
    <property type="entry name" value="RHOD"/>
    <property type="match status" value="1"/>
</dbReference>
<keyword evidence="1" id="KW-0472">Membrane</keyword>
<keyword evidence="3" id="KW-0808">Transferase</keyword>
<dbReference type="CDD" id="cd00158">
    <property type="entry name" value="RHOD"/>
    <property type="match status" value="1"/>
</dbReference>